<keyword evidence="2 7" id="KW-0812">Transmembrane</keyword>
<comment type="caution">
    <text evidence="10">The sequence shown here is derived from an EMBL/GenBank/DDBJ whole genome shotgun (WGS) entry which is preliminary data.</text>
</comment>
<keyword evidence="3" id="KW-0547">Nucleotide-binding</keyword>
<evidence type="ECO:0000256" key="2">
    <source>
        <dbReference type="ARBA" id="ARBA00022692"/>
    </source>
</evidence>
<dbReference type="GO" id="GO:0015421">
    <property type="term" value="F:ABC-type oligopeptide transporter activity"/>
    <property type="evidence" value="ECO:0007669"/>
    <property type="project" value="TreeGrafter"/>
</dbReference>
<feature type="transmembrane region" description="Helical" evidence="7">
    <location>
        <begin position="60"/>
        <end position="82"/>
    </location>
</feature>
<evidence type="ECO:0000313" key="11">
    <source>
        <dbReference type="Proteomes" id="UP001144372"/>
    </source>
</evidence>
<gene>
    <name evidence="10" type="ORF">DAMNIGENAA_37230</name>
</gene>
<name>A0A9W6FWI2_9BACT</name>
<comment type="subcellular location">
    <subcellularLocation>
        <location evidence="1">Cell membrane</location>
        <topology evidence="1">Multi-pass membrane protein</topology>
    </subcellularLocation>
</comment>
<keyword evidence="5 7" id="KW-1133">Transmembrane helix</keyword>
<evidence type="ECO:0000256" key="7">
    <source>
        <dbReference type="SAM" id="Phobius"/>
    </source>
</evidence>
<keyword evidence="6 7" id="KW-0472">Membrane</keyword>
<dbReference type="PROSITE" id="PS00211">
    <property type="entry name" value="ABC_TRANSPORTER_1"/>
    <property type="match status" value="1"/>
</dbReference>
<dbReference type="SMART" id="SM00382">
    <property type="entry name" value="AAA"/>
    <property type="match status" value="1"/>
</dbReference>
<dbReference type="InterPro" id="IPR011527">
    <property type="entry name" value="ABC1_TM_dom"/>
</dbReference>
<dbReference type="Proteomes" id="UP001144372">
    <property type="component" value="Unassembled WGS sequence"/>
</dbReference>
<evidence type="ECO:0000259" key="9">
    <source>
        <dbReference type="PROSITE" id="PS50929"/>
    </source>
</evidence>
<dbReference type="Pfam" id="PF00005">
    <property type="entry name" value="ABC_tran"/>
    <property type="match status" value="2"/>
</dbReference>
<dbReference type="CDD" id="cd07346">
    <property type="entry name" value="ABC_6TM_exporters"/>
    <property type="match status" value="1"/>
</dbReference>
<feature type="transmembrane region" description="Helical" evidence="7">
    <location>
        <begin position="20"/>
        <end position="40"/>
    </location>
</feature>
<sequence>MHSSDLITKKSLFSWILKRYVGLQVFLILLILSTIFFRVLPLELQKRIVNQAIAFKKVDILLIYCGLYIGAVMLAGILKYVINVLQSYIGQKILRELREKLYDHILSLPISFFRRTPPGMVIASLTSELSAIGDFLGGSIAIPLINVLTLVTFAGYLIYLNPLLAILSFAIYPIEIIIIPFLQRRFNRLNTERIDATRTMSNVIGEAISGIHEIHGNASYHLENKKLGLFNNLLFSLRNRMNNLKFLIKFVNNFFQSLGPFILFLLGGYLTIQGRLDLGALVAFLSAYEKLYDPWKELMDYYQDLQDSYVRYHRIMDYFDVQPEFALAPTEDREPYRLKGELDIRDLSFIVDGQIRLLDQVSLEVKPGEQLAVVGLSGSGKSTLAMVIGQLYSYTTGHVRIDGRELKTLSKLDVSKNIGYIAQYPFIFDGSIRKNLLYACESILQEGESSSLPGREEILRVLELVGLSDDILKIGLNTLLKPGEHQEFTQKIIRLRETFFKRWGEELATAVDFFDLNRFQRHIRVGDNITFGYPNRDEYKLEALPRNPLFLEFLSENELMEPLFHLGEEIARQTVSLLKDLPDDPFFFAMSPIPQEEFDYYTDIVDRMTKSGRNMLTRQDEDAVLRLALRFIPAQHKMASISFYLETSIVSARRRFMEKIAQEDPGAFNFYRPTDYVFSQNILDNILFGQPKADHPQAMERVREKVEELLKEQNLIDEIIEIGLDFQVGSKGDRLSGGQKQKIAIARGLLKNPQILILDEATASLDNASQARIQHLFSSELKGKCTLISVVHRLELVRGFDLIAVMKAGKIVEMGRFDDLMQRKGLFYELAHGT</sequence>
<dbReference type="InterPro" id="IPR003593">
    <property type="entry name" value="AAA+_ATPase"/>
</dbReference>
<dbReference type="GO" id="GO:0005524">
    <property type="term" value="F:ATP binding"/>
    <property type="evidence" value="ECO:0007669"/>
    <property type="project" value="UniProtKB-KW"/>
</dbReference>
<evidence type="ECO:0000259" key="8">
    <source>
        <dbReference type="PROSITE" id="PS50893"/>
    </source>
</evidence>
<dbReference type="PROSITE" id="PS50929">
    <property type="entry name" value="ABC_TM1F"/>
    <property type="match status" value="1"/>
</dbReference>
<dbReference type="InterPro" id="IPR003439">
    <property type="entry name" value="ABC_transporter-like_ATP-bd"/>
</dbReference>
<feature type="transmembrane region" description="Helical" evidence="7">
    <location>
        <begin position="246"/>
        <end position="270"/>
    </location>
</feature>
<protein>
    <recommendedName>
        <fullName evidence="12">ABC transporter ATP-binding protein</fullName>
    </recommendedName>
</protein>
<feature type="domain" description="ABC transporter" evidence="8">
    <location>
        <begin position="342"/>
        <end position="833"/>
    </location>
</feature>
<dbReference type="PROSITE" id="PS50893">
    <property type="entry name" value="ABC_TRANSPORTER_2"/>
    <property type="match status" value="1"/>
</dbReference>
<dbReference type="GO" id="GO:0005886">
    <property type="term" value="C:plasma membrane"/>
    <property type="evidence" value="ECO:0007669"/>
    <property type="project" value="UniProtKB-SubCell"/>
</dbReference>
<dbReference type="Pfam" id="PF00664">
    <property type="entry name" value="ABC_membrane"/>
    <property type="match status" value="1"/>
</dbReference>
<dbReference type="GO" id="GO:0016887">
    <property type="term" value="F:ATP hydrolysis activity"/>
    <property type="evidence" value="ECO:0007669"/>
    <property type="project" value="InterPro"/>
</dbReference>
<dbReference type="Gene3D" id="3.40.50.300">
    <property type="entry name" value="P-loop containing nucleotide triphosphate hydrolases"/>
    <property type="match status" value="2"/>
</dbReference>
<dbReference type="InterPro" id="IPR027417">
    <property type="entry name" value="P-loop_NTPase"/>
</dbReference>
<evidence type="ECO:0000256" key="3">
    <source>
        <dbReference type="ARBA" id="ARBA00022741"/>
    </source>
</evidence>
<feature type="transmembrane region" description="Helical" evidence="7">
    <location>
        <begin position="164"/>
        <end position="182"/>
    </location>
</feature>
<reference evidence="10" key="1">
    <citation type="submission" date="2022-12" db="EMBL/GenBank/DDBJ databases">
        <title>Reference genome sequencing for broad-spectrum identification of bacterial and archaeal isolates by mass spectrometry.</title>
        <authorList>
            <person name="Sekiguchi Y."/>
            <person name="Tourlousse D.M."/>
        </authorList>
    </citation>
    <scope>NUCLEOTIDE SEQUENCE</scope>
    <source>
        <strain evidence="10">ASRB1</strain>
    </source>
</reference>
<evidence type="ECO:0008006" key="12">
    <source>
        <dbReference type="Google" id="ProtNLM"/>
    </source>
</evidence>
<evidence type="ECO:0000256" key="4">
    <source>
        <dbReference type="ARBA" id="ARBA00022840"/>
    </source>
</evidence>
<dbReference type="PANTHER" id="PTHR43394">
    <property type="entry name" value="ATP-DEPENDENT PERMEASE MDL1, MITOCHONDRIAL"/>
    <property type="match status" value="1"/>
</dbReference>
<feature type="domain" description="ABC transmembrane type-1" evidence="9">
    <location>
        <begin position="25"/>
        <end position="307"/>
    </location>
</feature>
<proteinExistence type="predicted"/>
<keyword evidence="11" id="KW-1185">Reference proteome</keyword>
<dbReference type="PANTHER" id="PTHR43394:SF1">
    <property type="entry name" value="ATP-BINDING CASSETTE SUB-FAMILY B MEMBER 10, MITOCHONDRIAL"/>
    <property type="match status" value="1"/>
</dbReference>
<dbReference type="EMBL" id="BSDR01000001">
    <property type="protein sequence ID" value="GLI36290.1"/>
    <property type="molecule type" value="Genomic_DNA"/>
</dbReference>
<organism evidence="10 11">
    <name type="scientific">Desulforhabdus amnigena</name>
    <dbReference type="NCBI Taxonomy" id="40218"/>
    <lineage>
        <taxon>Bacteria</taxon>
        <taxon>Pseudomonadati</taxon>
        <taxon>Thermodesulfobacteriota</taxon>
        <taxon>Syntrophobacteria</taxon>
        <taxon>Syntrophobacterales</taxon>
        <taxon>Syntrophobacteraceae</taxon>
        <taxon>Desulforhabdus</taxon>
    </lineage>
</organism>
<feature type="transmembrane region" description="Helical" evidence="7">
    <location>
        <begin position="135"/>
        <end position="158"/>
    </location>
</feature>
<evidence type="ECO:0000256" key="1">
    <source>
        <dbReference type="ARBA" id="ARBA00004651"/>
    </source>
</evidence>
<evidence type="ECO:0000256" key="5">
    <source>
        <dbReference type="ARBA" id="ARBA00022989"/>
    </source>
</evidence>
<keyword evidence="4" id="KW-0067">ATP-binding</keyword>
<dbReference type="InterPro" id="IPR017871">
    <property type="entry name" value="ABC_transporter-like_CS"/>
</dbReference>
<dbReference type="InterPro" id="IPR036640">
    <property type="entry name" value="ABC1_TM_sf"/>
</dbReference>
<dbReference type="RefSeq" id="WP_281796586.1">
    <property type="nucleotide sequence ID" value="NZ_BSDR01000001.1"/>
</dbReference>
<evidence type="ECO:0000256" key="6">
    <source>
        <dbReference type="ARBA" id="ARBA00023136"/>
    </source>
</evidence>
<accession>A0A9W6FWI2</accession>
<dbReference type="InterPro" id="IPR039421">
    <property type="entry name" value="Type_1_exporter"/>
</dbReference>
<dbReference type="AlphaFoldDB" id="A0A9W6FWI2"/>
<dbReference type="SUPFAM" id="SSF90123">
    <property type="entry name" value="ABC transporter transmembrane region"/>
    <property type="match status" value="1"/>
</dbReference>
<dbReference type="SUPFAM" id="SSF52540">
    <property type="entry name" value="P-loop containing nucleoside triphosphate hydrolases"/>
    <property type="match status" value="1"/>
</dbReference>
<dbReference type="Gene3D" id="1.20.1560.10">
    <property type="entry name" value="ABC transporter type 1, transmembrane domain"/>
    <property type="match status" value="1"/>
</dbReference>
<evidence type="ECO:0000313" key="10">
    <source>
        <dbReference type="EMBL" id="GLI36290.1"/>
    </source>
</evidence>